<dbReference type="Proteomes" id="UP000646749">
    <property type="component" value="Unassembled WGS sequence"/>
</dbReference>
<evidence type="ECO:0000256" key="1">
    <source>
        <dbReference type="SAM" id="MobiDB-lite"/>
    </source>
</evidence>
<gene>
    <name evidence="2" type="ORF">Pen02_45920</name>
</gene>
<protein>
    <submittedName>
        <fullName evidence="2">Uncharacterized protein</fullName>
    </submittedName>
</protein>
<keyword evidence="3" id="KW-1185">Reference proteome</keyword>
<dbReference type="EMBL" id="BONW01000021">
    <property type="protein sequence ID" value="GIG89656.1"/>
    <property type="molecule type" value="Genomic_DNA"/>
</dbReference>
<accession>A0ABQ4E5Q2</accession>
<proteinExistence type="predicted"/>
<organism evidence="2 3">
    <name type="scientific">Plantactinospora endophytica</name>
    <dbReference type="NCBI Taxonomy" id="673535"/>
    <lineage>
        <taxon>Bacteria</taxon>
        <taxon>Bacillati</taxon>
        <taxon>Actinomycetota</taxon>
        <taxon>Actinomycetes</taxon>
        <taxon>Micromonosporales</taxon>
        <taxon>Micromonosporaceae</taxon>
        <taxon>Plantactinospora</taxon>
    </lineage>
</organism>
<name>A0ABQ4E5Q2_9ACTN</name>
<reference evidence="2 3" key="1">
    <citation type="submission" date="2021-01" db="EMBL/GenBank/DDBJ databases">
        <title>Whole genome shotgun sequence of Plantactinospora endophytica NBRC 110450.</title>
        <authorList>
            <person name="Komaki H."/>
            <person name="Tamura T."/>
        </authorList>
    </citation>
    <scope>NUCLEOTIDE SEQUENCE [LARGE SCALE GENOMIC DNA]</scope>
    <source>
        <strain evidence="2 3">NBRC 110450</strain>
    </source>
</reference>
<feature type="region of interest" description="Disordered" evidence="1">
    <location>
        <begin position="87"/>
        <end position="162"/>
    </location>
</feature>
<evidence type="ECO:0000313" key="3">
    <source>
        <dbReference type="Proteomes" id="UP000646749"/>
    </source>
</evidence>
<evidence type="ECO:0000313" key="2">
    <source>
        <dbReference type="EMBL" id="GIG89656.1"/>
    </source>
</evidence>
<sequence>MDWTTVVAGWTALVAHRTGHPGTARTDLDGRQRPPAVLGALDTALGNLTSPDWVTAIRRQTFPVVTHCHRPVAGTAIVQRWTPPVTTGCPRSARRTPRARPAPGAIWPHRWTGRRTLSAPLREPAGPPPPTDPPQTTGWAREAGPDRTTGWAREAGPDRTTE</sequence>
<comment type="caution">
    <text evidence="2">The sequence shown here is derived from an EMBL/GenBank/DDBJ whole genome shotgun (WGS) entry which is preliminary data.</text>
</comment>